<accession>A0A0C3EV44</accession>
<sequence length="327" mass="36505">MRLPMPCTATKKPTGHTSTLRCNVTPSTDDTAAMEQKLKHQRERKARNQRRYYENHKAEQQEKARLRASKNRMLAKQMSLPSLDEYQDEDAGDSSVLRPPEPSSPSDDGSSSTPSPEPSLVSPPSVSGSYITAPLPPSGFSSPSTPSFTSVPSPQSLQFPPFATSDSFRVPTTHGLSYGRTPITMTVVTNIDDWLSLSASRRIAALRRWMLDMEWNWGAIADWPARCTREWDIMKERDTGSVTEWLDESTRKATAGRQIIAYLALVMEGQLPTDVEIFRDLYLQSHQLTGDFYSAVIGLELTLDTVRSQIQMHTARKCSCGKATCRT</sequence>
<feature type="region of interest" description="Disordered" evidence="1">
    <location>
        <begin position="1"/>
        <end position="164"/>
    </location>
</feature>
<feature type="compositionally biased region" description="Basic and acidic residues" evidence="1">
    <location>
        <begin position="51"/>
        <end position="65"/>
    </location>
</feature>
<dbReference type="OrthoDB" id="3328897at2759"/>
<reference evidence="2" key="3">
    <citation type="submission" date="2015-02" db="EMBL/GenBank/DDBJ databases">
        <title>Evolutionary Origins and Diversification of the Mycorrhizal Mutualists.</title>
        <authorList>
            <consortium name="DOE Joint Genome Institute"/>
            <consortium name="Mycorrhizal Genomics Consortium"/>
            <person name="Kohler A."/>
            <person name="Kuo A."/>
            <person name="Nagy L.G."/>
            <person name="Floudas D."/>
            <person name="Copeland A."/>
            <person name="Barry K.W."/>
            <person name="Cichocki N."/>
            <person name="Veneault-Fourrey C."/>
            <person name="LaButti K."/>
            <person name="Lindquist E.A."/>
            <person name="Lipzen A."/>
            <person name="Lundell T."/>
            <person name="Morin E."/>
            <person name="Murat C."/>
            <person name="Riley R."/>
            <person name="Ohm R."/>
            <person name="Sun H."/>
            <person name="Tunlid A."/>
            <person name="Henrissat B."/>
            <person name="Grigoriev I.V."/>
            <person name="Hibbett D.S."/>
            <person name="Martin F."/>
        </authorList>
    </citation>
    <scope>NUCLEOTIDE SEQUENCE</scope>
    <source>
        <strain evidence="2 4">F 1598</strain>
    </source>
</reference>
<dbReference type="Proteomes" id="UP000054166">
    <property type="component" value="Unassembled WGS sequence"/>
</dbReference>
<dbReference type="EMBL" id="KN833236">
    <property type="protein sequence ID" value="KIM71681.1"/>
    <property type="molecule type" value="Genomic_DNA"/>
</dbReference>
<feature type="compositionally biased region" description="Low complexity" evidence="1">
    <location>
        <begin position="138"/>
        <end position="154"/>
    </location>
</feature>
<protein>
    <submittedName>
        <fullName evidence="2">Uncharacterized protein</fullName>
    </submittedName>
</protein>
<reference evidence="2 4" key="1">
    <citation type="submission" date="2014-04" db="EMBL/GenBank/DDBJ databases">
        <authorList>
            <consortium name="DOE Joint Genome Institute"/>
            <person name="Kuo A."/>
            <person name="Tarkka M."/>
            <person name="Buscot F."/>
            <person name="Kohler A."/>
            <person name="Nagy L.G."/>
            <person name="Floudas D."/>
            <person name="Copeland A."/>
            <person name="Barry K.W."/>
            <person name="Cichocki N."/>
            <person name="Veneault-Fourrey C."/>
            <person name="LaButti K."/>
            <person name="Lindquist E.A."/>
            <person name="Lipzen A."/>
            <person name="Lundell T."/>
            <person name="Morin E."/>
            <person name="Murat C."/>
            <person name="Sun H."/>
            <person name="Tunlid A."/>
            <person name="Henrissat B."/>
            <person name="Grigoriev I.V."/>
            <person name="Hibbett D.S."/>
            <person name="Martin F."/>
            <person name="Nordberg H.P."/>
            <person name="Cantor M.N."/>
            <person name="Hua S.X."/>
        </authorList>
    </citation>
    <scope>NUCLEOTIDE SEQUENCE [LARGE SCALE GENOMIC DNA]</scope>
    <source>
        <strain evidence="2 4">F 1598</strain>
    </source>
</reference>
<gene>
    <name evidence="3" type="ORF">PILCRDRAFT_820868</name>
    <name evidence="2" type="ORF">PILCRDRAFT_830201</name>
</gene>
<name>A0A0C3EV44_PILCF</name>
<reference evidence="4" key="2">
    <citation type="submission" date="2015-01" db="EMBL/GenBank/DDBJ databases">
        <title>Evolutionary Origins and Diversification of the Mycorrhizal Mutualists.</title>
        <authorList>
            <consortium name="DOE Joint Genome Institute"/>
            <consortium name="Mycorrhizal Genomics Consortium"/>
            <person name="Kohler A."/>
            <person name="Kuo A."/>
            <person name="Nagy L.G."/>
            <person name="Floudas D."/>
            <person name="Copeland A."/>
            <person name="Barry K.W."/>
            <person name="Cichocki N."/>
            <person name="Veneault-Fourrey C."/>
            <person name="LaButti K."/>
            <person name="Lindquist E.A."/>
            <person name="Lipzen A."/>
            <person name="Lundell T."/>
            <person name="Morin E."/>
            <person name="Murat C."/>
            <person name="Riley R."/>
            <person name="Ohm R."/>
            <person name="Sun H."/>
            <person name="Tunlid A."/>
            <person name="Henrissat B."/>
            <person name="Grigoriev I.V."/>
            <person name="Hibbett D.S."/>
            <person name="Martin F."/>
        </authorList>
    </citation>
    <scope>NUCLEOTIDE SEQUENCE [LARGE SCALE GENOMIC DNA]</scope>
    <source>
        <strain evidence="4">F 1598</strain>
    </source>
</reference>
<organism evidence="2 4">
    <name type="scientific">Piloderma croceum (strain F 1598)</name>
    <dbReference type="NCBI Taxonomy" id="765440"/>
    <lineage>
        <taxon>Eukaryota</taxon>
        <taxon>Fungi</taxon>
        <taxon>Dikarya</taxon>
        <taxon>Basidiomycota</taxon>
        <taxon>Agaricomycotina</taxon>
        <taxon>Agaricomycetes</taxon>
        <taxon>Agaricomycetidae</taxon>
        <taxon>Atheliales</taxon>
        <taxon>Atheliaceae</taxon>
        <taxon>Piloderma</taxon>
    </lineage>
</organism>
<feature type="compositionally biased region" description="Low complexity" evidence="1">
    <location>
        <begin position="104"/>
        <end position="129"/>
    </location>
</feature>
<feature type="compositionally biased region" description="Polar residues" evidence="1">
    <location>
        <begin position="15"/>
        <end position="30"/>
    </location>
</feature>
<evidence type="ECO:0000313" key="3">
    <source>
        <dbReference type="EMBL" id="KIM81982.1"/>
    </source>
</evidence>
<keyword evidence="4" id="KW-1185">Reference proteome</keyword>
<feature type="compositionally biased region" description="Basic residues" evidence="1">
    <location>
        <begin position="39"/>
        <end position="50"/>
    </location>
</feature>
<evidence type="ECO:0000256" key="1">
    <source>
        <dbReference type="SAM" id="MobiDB-lite"/>
    </source>
</evidence>
<dbReference type="EMBL" id="KN832996">
    <property type="protein sequence ID" value="KIM81982.1"/>
    <property type="molecule type" value="Genomic_DNA"/>
</dbReference>
<evidence type="ECO:0000313" key="4">
    <source>
        <dbReference type="Proteomes" id="UP000054166"/>
    </source>
</evidence>
<dbReference type="AlphaFoldDB" id="A0A0C3EV44"/>
<proteinExistence type="predicted"/>
<evidence type="ECO:0000313" key="2">
    <source>
        <dbReference type="EMBL" id="KIM71681.1"/>
    </source>
</evidence>
<dbReference type="HOGENOM" id="CLU_801958_0_0_1"/>